<dbReference type="PANTHER" id="PTHR34404:SF3">
    <property type="entry name" value="REGULATORY PROTEIN, FMDB FAMILY"/>
    <property type="match status" value="1"/>
</dbReference>
<comment type="caution">
    <text evidence="2">The sequence shown here is derived from an EMBL/GenBank/DDBJ whole genome shotgun (WGS) entry which is preliminary data.</text>
</comment>
<dbReference type="Pfam" id="PF09723">
    <property type="entry name" value="Zn_ribbon_8"/>
    <property type="match status" value="1"/>
</dbReference>
<gene>
    <name evidence="2" type="ORF">EV678_0230</name>
</gene>
<evidence type="ECO:0000313" key="3">
    <source>
        <dbReference type="Proteomes" id="UP000292136"/>
    </source>
</evidence>
<dbReference type="InterPro" id="IPR013429">
    <property type="entry name" value="Regulatory_FmdB_Zinc_ribbon"/>
</dbReference>
<dbReference type="PANTHER" id="PTHR34404">
    <property type="entry name" value="REGULATORY PROTEIN, FMDB FAMILY"/>
    <property type="match status" value="1"/>
</dbReference>
<dbReference type="RefSeq" id="WP_014237105.1">
    <property type="nucleotide sequence ID" value="NZ_SHKM01000001.1"/>
</dbReference>
<organism evidence="2 3">
    <name type="scientific">Azospira oryzae</name>
    <dbReference type="NCBI Taxonomy" id="146939"/>
    <lineage>
        <taxon>Bacteria</taxon>
        <taxon>Pseudomonadati</taxon>
        <taxon>Pseudomonadota</taxon>
        <taxon>Betaproteobacteria</taxon>
        <taxon>Rhodocyclales</taxon>
        <taxon>Rhodocyclaceae</taxon>
        <taxon>Azospira</taxon>
    </lineage>
</organism>
<proteinExistence type="predicted"/>
<name>A0ABY0IPD8_9RHOO</name>
<feature type="domain" description="Putative regulatory protein FmdB zinc ribbon" evidence="1">
    <location>
        <begin position="1"/>
        <end position="40"/>
    </location>
</feature>
<dbReference type="EMBL" id="SHKM01000001">
    <property type="protein sequence ID" value="RZT89445.1"/>
    <property type="molecule type" value="Genomic_DNA"/>
</dbReference>
<evidence type="ECO:0000259" key="1">
    <source>
        <dbReference type="SMART" id="SM00834"/>
    </source>
</evidence>
<reference evidence="2 3" key="1">
    <citation type="submission" date="2019-02" db="EMBL/GenBank/DDBJ databases">
        <title>Genomic Encyclopedia of Type Strains, Phase IV (KMG-IV): sequencing the most valuable type-strain genomes for metagenomic binning, comparative biology and taxonomic classification.</title>
        <authorList>
            <person name="Goeker M."/>
        </authorList>
    </citation>
    <scope>NUCLEOTIDE SEQUENCE [LARGE SCALE GENOMIC DNA]</scope>
    <source>
        <strain evidence="2 3">DSM 21223</strain>
    </source>
</reference>
<dbReference type="SMART" id="SM00834">
    <property type="entry name" value="CxxC_CXXC_SSSS"/>
    <property type="match status" value="1"/>
</dbReference>
<dbReference type="NCBIfam" id="TIGR02605">
    <property type="entry name" value="CxxC_CxxC_SSSS"/>
    <property type="match status" value="1"/>
</dbReference>
<evidence type="ECO:0000313" key="2">
    <source>
        <dbReference type="EMBL" id="RZT89445.1"/>
    </source>
</evidence>
<keyword evidence="3" id="KW-1185">Reference proteome</keyword>
<dbReference type="Proteomes" id="UP000292136">
    <property type="component" value="Unassembled WGS sequence"/>
</dbReference>
<protein>
    <submittedName>
        <fullName evidence="2">FmdB family regulatory protein</fullName>
    </submittedName>
</protein>
<sequence>MPLYDYQCQACQHTFELLVRASTVPACPKCGSGQLEKLVSLPAPQGKTAGLVAAGRAQAAKEGHFSNYSAKERPKIG</sequence>
<accession>A0ABY0IPD8</accession>